<dbReference type="InterPro" id="IPR036144">
    <property type="entry name" value="RibA-like_sf"/>
</dbReference>
<dbReference type="RefSeq" id="WP_188855200.1">
    <property type="nucleotide sequence ID" value="NZ_BMJJ01000018.1"/>
</dbReference>
<evidence type="ECO:0000256" key="9">
    <source>
        <dbReference type="HAMAP-Rule" id="MF_00179"/>
    </source>
</evidence>
<feature type="binding site" evidence="9">
    <location>
        <position position="237"/>
    </location>
    <ligand>
        <name>Zn(2+)</name>
        <dbReference type="ChEBI" id="CHEBI:29105"/>
        <note>catalytic</note>
    </ligand>
</feature>
<organism evidence="11 12">
    <name type="scientific">Aureimonas glaciei</name>
    <dbReference type="NCBI Taxonomy" id="1776957"/>
    <lineage>
        <taxon>Bacteria</taxon>
        <taxon>Pseudomonadati</taxon>
        <taxon>Pseudomonadota</taxon>
        <taxon>Alphaproteobacteria</taxon>
        <taxon>Hyphomicrobiales</taxon>
        <taxon>Aurantimonadaceae</taxon>
        <taxon>Aureimonas</taxon>
    </lineage>
</organism>
<dbReference type="GO" id="GO:0005525">
    <property type="term" value="F:GTP binding"/>
    <property type="evidence" value="ECO:0007669"/>
    <property type="project" value="UniProtKB-KW"/>
</dbReference>
<accession>A0A916YEP9</accession>
<evidence type="ECO:0000256" key="7">
    <source>
        <dbReference type="ARBA" id="ARBA00023134"/>
    </source>
</evidence>
<dbReference type="GO" id="GO:0005829">
    <property type="term" value="C:cytosol"/>
    <property type="evidence" value="ECO:0007669"/>
    <property type="project" value="TreeGrafter"/>
</dbReference>
<dbReference type="Proteomes" id="UP000613160">
    <property type="component" value="Unassembled WGS sequence"/>
</dbReference>
<protein>
    <recommendedName>
        <fullName evidence="9">GTP cyclohydrolase-2</fullName>
        <ecNumber evidence="9">3.5.4.25</ecNumber>
    </recommendedName>
    <alternativeName>
        <fullName evidence="9">GTP cyclohydrolase II</fullName>
    </alternativeName>
</protein>
<comment type="pathway">
    <text evidence="1 9">Cofactor biosynthesis; riboflavin biosynthesis; 5-amino-6-(D-ribitylamino)uracil from GTP: step 1/4.</text>
</comment>
<keyword evidence="4 9" id="KW-0547">Nucleotide-binding</keyword>
<feature type="binding site" evidence="9">
    <location>
        <position position="326"/>
    </location>
    <ligand>
        <name>GTP</name>
        <dbReference type="ChEBI" id="CHEBI:37565"/>
    </ligand>
</feature>
<reference evidence="11" key="2">
    <citation type="submission" date="2020-09" db="EMBL/GenBank/DDBJ databases">
        <authorList>
            <person name="Sun Q."/>
            <person name="Zhou Y."/>
        </authorList>
    </citation>
    <scope>NUCLEOTIDE SEQUENCE</scope>
    <source>
        <strain evidence="11">CGMCC 1.15493</strain>
    </source>
</reference>
<keyword evidence="12" id="KW-1185">Reference proteome</keyword>
<comment type="function">
    <text evidence="9">Catalyzes the conversion of GTP to 2,5-diamino-6-ribosylamino-4(3H)-pyrimidinone 5'-phosphate (DARP), formate and pyrophosphate.</text>
</comment>
<dbReference type="AlphaFoldDB" id="A0A916YEP9"/>
<dbReference type="NCBIfam" id="NF001591">
    <property type="entry name" value="PRK00393.1"/>
    <property type="match status" value="1"/>
</dbReference>
<comment type="caution">
    <text evidence="11">The sequence shown here is derived from an EMBL/GenBank/DDBJ whole genome shotgun (WGS) entry which is preliminary data.</text>
</comment>
<dbReference type="PANTHER" id="PTHR21327:SF18">
    <property type="entry name" value="3,4-DIHYDROXY-2-BUTANONE 4-PHOSPHATE SYNTHASE"/>
    <property type="match status" value="1"/>
</dbReference>
<comment type="cofactor">
    <cofactor evidence="9">
        <name>Zn(2+)</name>
        <dbReference type="ChEBI" id="CHEBI:29105"/>
    </cofactor>
    <text evidence="9">Binds 1 zinc ion per subunit.</text>
</comment>
<dbReference type="SUPFAM" id="SSF142695">
    <property type="entry name" value="RibA-like"/>
    <property type="match status" value="1"/>
</dbReference>
<evidence type="ECO:0000256" key="3">
    <source>
        <dbReference type="ARBA" id="ARBA00022723"/>
    </source>
</evidence>
<name>A0A916YEP9_9HYPH</name>
<dbReference type="Pfam" id="PF00925">
    <property type="entry name" value="GTP_cyclohydro2"/>
    <property type="match status" value="1"/>
</dbReference>
<comment type="similarity">
    <text evidence="9">Belongs to the GTP cyclohydrolase II family.</text>
</comment>
<feature type="binding site" evidence="9">
    <location>
        <position position="321"/>
    </location>
    <ligand>
        <name>GTP</name>
        <dbReference type="ChEBI" id="CHEBI:37565"/>
    </ligand>
</feature>
<feature type="domain" description="GTP cyclohydrolase II" evidence="10">
    <location>
        <begin position="187"/>
        <end position="342"/>
    </location>
</feature>
<evidence type="ECO:0000256" key="6">
    <source>
        <dbReference type="ARBA" id="ARBA00022833"/>
    </source>
</evidence>
<sequence>MLKTDAGVGRVSKAFLGPTDVAHRSCEIAAAELRYGRPIVFRSDRSFAAMALDAASAAGYDRFAEVTEGTHSIYLTPPRATAIGLATTTGALVSLRDASFERACALGYRLDVEKPETWSEAPAELSQLALMSSLALLLPALVVVEIEPDDDAFAGIAQVTPDEMKIASEAEQRFEIVARTIVPLPDLPQSEFIVFRGGLSQRDQIAIVVGDPDLERSVPTRIHSSCITGDLFGSLKCDCGDQLHGALRTMAARGGGVLLYLDHEGRGTGIGAKMRAYGYQSRGLDTIDADAALGFGPDPRRYHAASAMLGVLGISKVDLLTNNPSKAAFLEKAGITVTRRTPVLGEVTGDNRNYLATKARRAGHLLDVASITAALVRK</sequence>
<dbReference type="InterPro" id="IPR032677">
    <property type="entry name" value="GTP_cyclohydro_II"/>
</dbReference>
<proteinExistence type="inferred from homology"/>
<keyword evidence="5 9" id="KW-0378">Hydrolase</keyword>
<feature type="active site" description="Nucleophile" evidence="9">
    <location>
        <position position="300"/>
    </location>
</feature>
<feature type="binding site" evidence="9">
    <location>
        <position position="226"/>
    </location>
    <ligand>
        <name>Zn(2+)</name>
        <dbReference type="ChEBI" id="CHEBI:29105"/>
        <note>catalytic</note>
    </ligand>
</feature>
<feature type="binding site" evidence="9">
    <location>
        <begin position="221"/>
        <end position="225"/>
    </location>
    <ligand>
        <name>GTP</name>
        <dbReference type="ChEBI" id="CHEBI:37565"/>
    </ligand>
</feature>
<dbReference type="GO" id="GO:0008270">
    <property type="term" value="F:zinc ion binding"/>
    <property type="evidence" value="ECO:0007669"/>
    <property type="project" value="UniProtKB-UniRule"/>
</dbReference>
<dbReference type="EMBL" id="BMJJ01000018">
    <property type="protein sequence ID" value="GGD41681.1"/>
    <property type="molecule type" value="Genomic_DNA"/>
</dbReference>
<keyword evidence="6 9" id="KW-0862">Zinc</keyword>
<feature type="binding site" evidence="9">
    <location>
        <begin position="264"/>
        <end position="266"/>
    </location>
    <ligand>
        <name>GTP</name>
        <dbReference type="ChEBI" id="CHEBI:37565"/>
    </ligand>
</feature>
<evidence type="ECO:0000313" key="12">
    <source>
        <dbReference type="Proteomes" id="UP000613160"/>
    </source>
</evidence>
<dbReference type="HAMAP" id="MF_00179">
    <property type="entry name" value="RibA"/>
    <property type="match status" value="1"/>
</dbReference>
<dbReference type="EC" id="3.5.4.25" evidence="9"/>
<dbReference type="Gene3D" id="3.40.50.10990">
    <property type="entry name" value="GTP cyclohydrolase II"/>
    <property type="match status" value="1"/>
</dbReference>
<dbReference type="PANTHER" id="PTHR21327">
    <property type="entry name" value="GTP CYCLOHYDROLASE II-RELATED"/>
    <property type="match status" value="1"/>
</dbReference>
<comment type="catalytic activity">
    <reaction evidence="8 9">
        <text>GTP + 4 H2O = 2,5-diamino-6-hydroxy-4-(5-phosphoribosylamino)-pyrimidine + formate + 2 phosphate + 3 H(+)</text>
        <dbReference type="Rhea" id="RHEA:23704"/>
        <dbReference type="ChEBI" id="CHEBI:15377"/>
        <dbReference type="ChEBI" id="CHEBI:15378"/>
        <dbReference type="ChEBI" id="CHEBI:15740"/>
        <dbReference type="ChEBI" id="CHEBI:37565"/>
        <dbReference type="ChEBI" id="CHEBI:43474"/>
        <dbReference type="ChEBI" id="CHEBI:58614"/>
        <dbReference type="EC" id="3.5.4.25"/>
    </reaction>
</comment>
<evidence type="ECO:0000256" key="4">
    <source>
        <dbReference type="ARBA" id="ARBA00022741"/>
    </source>
</evidence>
<evidence type="ECO:0000256" key="1">
    <source>
        <dbReference type="ARBA" id="ARBA00004853"/>
    </source>
</evidence>
<evidence type="ECO:0000256" key="2">
    <source>
        <dbReference type="ARBA" id="ARBA00022619"/>
    </source>
</evidence>
<keyword evidence="3 9" id="KW-0479">Metal-binding</keyword>
<dbReference type="InterPro" id="IPR000926">
    <property type="entry name" value="RibA"/>
</dbReference>
<evidence type="ECO:0000313" key="11">
    <source>
        <dbReference type="EMBL" id="GGD41681.1"/>
    </source>
</evidence>
<feature type="binding site" evidence="9">
    <location>
        <position position="242"/>
    </location>
    <ligand>
        <name>GTP</name>
        <dbReference type="ChEBI" id="CHEBI:37565"/>
    </ligand>
</feature>
<gene>
    <name evidence="9 11" type="primary">ribA</name>
    <name evidence="11" type="ORF">GCM10011335_50430</name>
</gene>
<dbReference type="CDD" id="cd00641">
    <property type="entry name" value="GTP_cyclohydro2"/>
    <property type="match status" value="1"/>
</dbReference>
<dbReference type="GO" id="GO:0009231">
    <property type="term" value="P:riboflavin biosynthetic process"/>
    <property type="evidence" value="ECO:0007669"/>
    <property type="project" value="UniProtKB-UniRule"/>
</dbReference>
<feature type="binding site" evidence="9">
    <location>
        <position position="239"/>
    </location>
    <ligand>
        <name>Zn(2+)</name>
        <dbReference type="ChEBI" id="CHEBI:29105"/>
        <note>catalytic</note>
    </ligand>
</feature>
<feature type="active site" description="Proton acceptor" evidence="9">
    <location>
        <position position="298"/>
    </location>
</feature>
<evidence type="ECO:0000259" key="10">
    <source>
        <dbReference type="Pfam" id="PF00925"/>
    </source>
</evidence>
<reference evidence="11" key="1">
    <citation type="journal article" date="2014" name="Int. J. Syst. Evol. Microbiol.">
        <title>Complete genome sequence of Corynebacterium casei LMG S-19264T (=DSM 44701T), isolated from a smear-ripened cheese.</title>
        <authorList>
            <consortium name="US DOE Joint Genome Institute (JGI-PGF)"/>
            <person name="Walter F."/>
            <person name="Albersmeier A."/>
            <person name="Kalinowski J."/>
            <person name="Ruckert C."/>
        </authorList>
    </citation>
    <scope>NUCLEOTIDE SEQUENCE</scope>
    <source>
        <strain evidence="11">CGMCC 1.15493</strain>
    </source>
</reference>
<feature type="binding site" evidence="9">
    <location>
        <position position="286"/>
    </location>
    <ligand>
        <name>GTP</name>
        <dbReference type="ChEBI" id="CHEBI:37565"/>
    </ligand>
</feature>
<dbReference type="GO" id="GO:0003935">
    <property type="term" value="F:GTP cyclohydrolase II activity"/>
    <property type="evidence" value="ECO:0007669"/>
    <property type="project" value="UniProtKB-UniRule"/>
</dbReference>
<keyword evidence="7 9" id="KW-0342">GTP-binding</keyword>
<evidence type="ECO:0000256" key="5">
    <source>
        <dbReference type="ARBA" id="ARBA00022801"/>
    </source>
</evidence>
<keyword evidence="2 9" id="KW-0686">Riboflavin biosynthesis</keyword>
<evidence type="ECO:0000256" key="8">
    <source>
        <dbReference type="ARBA" id="ARBA00049295"/>
    </source>
</evidence>